<dbReference type="VEuPathDB" id="VectorBase:ASIC008816"/>
<organism evidence="2">
    <name type="scientific">Anopheles sinensis</name>
    <name type="common">Mosquito</name>
    <dbReference type="NCBI Taxonomy" id="74873"/>
    <lineage>
        <taxon>Eukaryota</taxon>
        <taxon>Metazoa</taxon>
        <taxon>Ecdysozoa</taxon>
        <taxon>Arthropoda</taxon>
        <taxon>Hexapoda</taxon>
        <taxon>Insecta</taxon>
        <taxon>Pterygota</taxon>
        <taxon>Neoptera</taxon>
        <taxon>Endopterygota</taxon>
        <taxon>Diptera</taxon>
        <taxon>Nematocera</taxon>
        <taxon>Culicoidea</taxon>
        <taxon>Culicidae</taxon>
        <taxon>Anophelinae</taxon>
        <taxon>Anopheles</taxon>
    </lineage>
</organism>
<reference evidence="2 4" key="1">
    <citation type="journal article" date="2014" name="BMC Genomics">
        <title>Genome sequence of Anopheles sinensis provides insight into genetics basis of mosquito competence for malaria parasites.</title>
        <authorList>
            <person name="Zhou D."/>
            <person name="Zhang D."/>
            <person name="Ding G."/>
            <person name="Shi L."/>
            <person name="Hou Q."/>
            <person name="Ye Y."/>
            <person name="Xu Y."/>
            <person name="Zhou H."/>
            <person name="Xiong C."/>
            <person name="Li S."/>
            <person name="Yu J."/>
            <person name="Hong S."/>
            <person name="Yu X."/>
            <person name="Zou P."/>
            <person name="Chen C."/>
            <person name="Chang X."/>
            <person name="Wang W."/>
            <person name="Lv Y."/>
            <person name="Sun Y."/>
            <person name="Ma L."/>
            <person name="Shen B."/>
            <person name="Zhu C."/>
        </authorList>
    </citation>
    <scope>NUCLEOTIDE SEQUENCE [LARGE SCALE GENOMIC DNA]</scope>
</reference>
<reference evidence="3" key="2">
    <citation type="submission" date="2020-05" db="UniProtKB">
        <authorList>
            <consortium name="EnsemblMetazoa"/>
        </authorList>
    </citation>
    <scope>IDENTIFICATION</scope>
</reference>
<name>A0A084VTN9_ANOSI</name>
<protein>
    <submittedName>
        <fullName evidence="2 3">Methionine aminopeptidase</fullName>
    </submittedName>
</protein>
<evidence type="ECO:0000313" key="2">
    <source>
        <dbReference type="EMBL" id="KFB41333.1"/>
    </source>
</evidence>
<accession>A0A084VTN9</accession>
<feature type="compositionally biased region" description="Polar residues" evidence="1">
    <location>
        <begin position="61"/>
        <end position="73"/>
    </location>
</feature>
<dbReference type="GO" id="GO:0004177">
    <property type="term" value="F:aminopeptidase activity"/>
    <property type="evidence" value="ECO:0007669"/>
    <property type="project" value="UniProtKB-KW"/>
</dbReference>
<proteinExistence type="predicted"/>
<gene>
    <name evidence="2" type="ORF">ZHAS_00008816</name>
</gene>
<dbReference type="EMBL" id="KE525079">
    <property type="protein sequence ID" value="KFB41333.1"/>
    <property type="molecule type" value="Genomic_DNA"/>
</dbReference>
<keyword evidence="2" id="KW-0645">Protease</keyword>
<feature type="region of interest" description="Disordered" evidence="1">
    <location>
        <begin position="34"/>
        <end position="73"/>
    </location>
</feature>
<dbReference type="AlphaFoldDB" id="A0A084VTN9"/>
<sequence>MPYGTSLHAKAKRSATVCVISGAKRIAVWLRVRDPHGKCGDRRNRNAQPGRREHGGHNGPGSESTSQPSLPDT</sequence>
<dbReference type="EnsemblMetazoa" id="ASIC008816-RA">
    <property type="protein sequence ID" value="ASIC008816-PA"/>
    <property type="gene ID" value="ASIC008816"/>
</dbReference>
<evidence type="ECO:0000313" key="3">
    <source>
        <dbReference type="EnsemblMetazoa" id="ASIC008816-PA"/>
    </source>
</evidence>
<keyword evidence="2" id="KW-0378">Hydrolase</keyword>
<keyword evidence="4" id="KW-1185">Reference proteome</keyword>
<keyword evidence="2" id="KW-0031">Aminopeptidase</keyword>
<evidence type="ECO:0000256" key="1">
    <source>
        <dbReference type="SAM" id="MobiDB-lite"/>
    </source>
</evidence>
<dbReference type="EMBL" id="ATLV01016369">
    <property type="status" value="NOT_ANNOTATED_CDS"/>
    <property type="molecule type" value="Genomic_DNA"/>
</dbReference>
<feature type="compositionally biased region" description="Basic and acidic residues" evidence="1">
    <location>
        <begin position="34"/>
        <end position="56"/>
    </location>
</feature>
<dbReference type="Proteomes" id="UP000030765">
    <property type="component" value="Unassembled WGS sequence"/>
</dbReference>
<evidence type="ECO:0000313" key="4">
    <source>
        <dbReference type="Proteomes" id="UP000030765"/>
    </source>
</evidence>